<keyword evidence="1" id="KW-0472">Membrane</keyword>
<dbReference type="Pfam" id="PF02340">
    <property type="entry name" value="PRRSV_Env"/>
    <property type="match status" value="1"/>
</dbReference>
<keyword evidence="1" id="KW-1133">Transmembrane helix</keyword>
<accession>X2D5E9</accession>
<dbReference type="EMBL" id="KC787641">
    <property type="protein sequence ID" value="AHH54008.1"/>
    <property type="molecule type" value="Genomic_RNA"/>
</dbReference>
<evidence type="ECO:0000256" key="1">
    <source>
        <dbReference type="SAM" id="Phobius"/>
    </source>
</evidence>
<protein>
    <submittedName>
        <fullName evidence="2">Minor glycoprotein</fullName>
    </submittedName>
</protein>
<evidence type="ECO:0000313" key="2">
    <source>
        <dbReference type="EMBL" id="AHH54008.1"/>
    </source>
</evidence>
<sequence>MASFRRLLLSLLLFQRSHAIFFDLWRPVYTYVHGGERELNVAYLKLMKFCTRNIAPWSKHPFGIIDREAFHKAYTEWNNRIYHGLTSLTMHHHFGVKNGDYWSHWYVNPACESLPSDEGKLEQSLPIGFVKMLRLYGYRESMICKDVAGIIKHLAHFKGLEFNLTDDTYTVDFHVKPVHKSWDPLYFTTLYHASAFSTCFTPVVLTIILLIKHPKLFAFFFRL</sequence>
<proteinExistence type="predicted"/>
<keyword evidence="1" id="KW-0812">Transmembrane</keyword>
<dbReference type="InterPro" id="IPR003434">
    <property type="entry name" value="Arteri_GP2a"/>
</dbReference>
<organism evidence="2">
    <name type="scientific">Kibale red colobus virus 2</name>
    <dbReference type="NCBI Taxonomy" id="1936072"/>
    <lineage>
        <taxon>Viruses</taxon>
        <taxon>Riboviria</taxon>
        <taxon>Orthornavirae</taxon>
        <taxon>Pisuviricota</taxon>
        <taxon>Pisoniviricetes</taxon>
        <taxon>Nidovirales</taxon>
        <taxon>Arnidovirineae</taxon>
        <taxon>Arteriviridae</taxon>
        <taxon>Simarterivirinae</taxon>
        <taxon>Etaarterivirus</taxon>
        <taxon>Etaarterivirus ugarco</taxon>
        <taxon>Etaarterivirus ugarco 1</taxon>
    </lineage>
</organism>
<name>X2D5E9_9NIDO</name>
<reference evidence="2" key="1">
    <citation type="submission" date="2013-03" db="EMBL/GenBank/DDBJ databases">
        <authorList>
            <person name="Bailey A."/>
            <person name="Lauck M."/>
            <person name="Friedrich T."/>
            <person name="Goldberg T."/>
            <person name="O'Connor D."/>
        </authorList>
    </citation>
    <scope>NUCLEOTIDE SEQUENCE</scope>
    <source>
        <strain evidence="2">SHFV-krc2</strain>
    </source>
</reference>
<feature type="transmembrane region" description="Helical" evidence="1">
    <location>
        <begin position="190"/>
        <end position="211"/>
    </location>
</feature>
<reference evidence="2" key="2">
    <citation type="journal article" date="2014" name="PLoS ONE">
        <title>High genetic diversity and adaptive potential of two simian hemorrhagic Fever viruses in a wild primate population.</title>
        <authorList>
            <person name="Bailey A.L."/>
            <person name="Lauck M."/>
            <person name="Weiler A."/>
            <person name="Sibley S.D."/>
            <person name="Dinis J.M."/>
            <person name="Bergman Z."/>
            <person name="Nelson C.W."/>
            <person name="Correll M."/>
            <person name="Gleicher M."/>
            <person name="Hyeroba D."/>
            <person name="Tumukunde A."/>
            <person name="Weny G."/>
            <person name="Chapman C."/>
            <person name="Kuhn J.H."/>
            <person name="Hughes A.L."/>
            <person name="Friedrich T.C."/>
            <person name="Goldberg T.L."/>
            <person name="O'Connor D.H."/>
        </authorList>
    </citation>
    <scope>NUCLEOTIDE SEQUENCE</scope>
    <source>
        <strain evidence="2">SHFV-krc2</strain>
    </source>
</reference>